<proteinExistence type="predicted"/>
<evidence type="ECO:0000313" key="1">
    <source>
        <dbReference type="EMBL" id="CDW27244.1"/>
    </source>
</evidence>
<organism evidence="1">
    <name type="scientific">Lepeophtheirus salmonis</name>
    <name type="common">Salmon louse</name>
    <name type="synonym">Caligus salmonis</name>
    <dbReference type="NCBI Taxonomy" id="72036"/>
    <lineage>
        <taxon>Eukaryota</taxon>
        <taxon>Metazoa</taxon>
        <taxon>Ecdysozoa</taxon>
        <taxon>Arthropoda</taxon>
        <taxon>Crustacea</taxon>
        <taxon>Multicrustacea</taxon>
        <taxon>Hexanauplia</taxon>
        <taxon>Copepoda</taxon>
        <taxon>Siphonostomatoida</taxon>
        <taxon>Caligidae</taxon>
        <taxon>Lepeophtheirus</taxon>
    </lineage>
</organism>
<sequence>MLTTSIMIKLSSIMVDNSSNNQIKVPKNVINSFVDYGLLEGVIRWSRKQIRREITTSIPGVHHSSVLLSEYNINSNQIAHNNIVLQ</sequence>
<dbReference type="EMBL" id="HACA01009883">
    <property type="protein sequence ID" value="CDW27244.1"/>
    <property type="molecule type" value="Transcribed_RNA"/>
</dbReference>
<name>A0A0K2TMV3_LEPSM</name>
<accession>A0A0K2TMV3</accession>
<reference evidence="1" key="1">
    <citation type="submission" date="2014-05" db="EMBL/GenBank/DDBJ databases">
        <authorList>
            <person name="Chronopoulou M."/>
        </authorList>
    </citation>
    <scope>NUCLEOTIDE SEQUENCE</scope>
    <source>
        <tissue evidence="1">Whole organism</tissue>
    </source>
</reference>
<protein>
    <submittedName>
        <fullName evidence="1">Uncharacterized protein</fullName>
    </submittedName>
</protein>
<dbReference type="AlphaFoldDB" id="A0A0K2TMV3"/>